<evidence type="ECO:0000313" key="8">
    <source>
        <dbReference type="EMBL" id="RTE52752.1"/>
    </source>
</evidence>
<feature type="domain" description="2Fe-2S ferredoxin-type" evidence="7">
    <location>
        <begin position="44"/>
        <end position="93"/>
    </location>
</feature>
<dbReference type="CDD" id="cd00207">
    <property type="entry name" value="fer2"/>
    <property type="match status" value="1"/>
</dbReference>
<dbReference type="EMBL" id="RQPJ01000014">
    <property type="protein sequence ID" value="RTE52752.1"/>
    <property type="molecule type" value="Genomic_DNA"/>
</dbReference>
<dbReference type="InterPro" id="IPR036010">
    <property type="entry name" value="2Fe-2S_ferredoxin-like_sf"/>
</dbReference>
<reference evidence="8 9" key="1">
    <citation type="submission" date="2018-11" db="EMBL/GenBank/DDBJ databases">
        <title>Arenibacter aquaticus sp.nov., a marine bacterium isolated from surface seawater in the South China Sea.</title>
        <authorList>
            <person name="Guo J."/>
            <person name="Sun J."/>
        </authorList>
    </citation>
    <scope>NUCLEOTIDE SEQUENCE [LARGE SCALE GENOMIC DNA]</scope>
    <source>
        <strain evidence="8 9">GUO666</strain>
    </source>
</reference>
<keyword evidence="5" id="KW-0411">Iron-sulfur</keyword>
<evidence type="ECO:0000256" key="4">
    <source>
        <dbReference type="ARBA" id="ARBA00023004"/>
    </source>
</evidence>
<organism evidence="8 9">
    <name type="scientific">Arenibacter aquaticus</name>
    <dbReference type="NCBI Taxonomy" id="2489054"/>
    <lineage>
        <taxon>Bacteria</taxon>
        <taxon>Pseudomonadati</taxon>
        <taxon>Bacteroidota</taxon>
        <taxon>Flavobacteriia</taxon>
        <taxon>Flavobacteriales</taxon>
        <taxon>Flavobacteriaceae</taxon>
        <taxon>Arenibacter</taxon>
    </lineage>
</organism>
<proteinExistence type="inferred from homology"/>
<dbReference type="InterPro" id="IPR012675">
    <property type="entry name" value="Beta-grasp_dom_sf"/>
</dbReference>
<comment type="caution">
    <text evidence="8">The sequence shown here is derived from an EMBL/GenBank/DDBJ whole genome shotgun (WGS) entry which is preliminary data.</text>
</comment>
<gene>
    <name evidence="8" type="ORF">EHW67_13840</name>
</gene>
<dbReference type="Pfam" id="PF00111">
    <property type="entry name" value="Fer2"/>
    <property type="match status" value="1"/>
</dbReference>
<dbReference type="InterPro" id="IPR001055">
    <property type="entry name" value="Adrenodoxin-like"/>
</dbReference>
<evidence type="ECO:0000256" key="3">
    <source>
        <dbReference type="ARBA" id="ARBA00022723"/>
    </source>
</evidence>
<comment type="cofactor">
    <cofactor evidence="6">
        <name>[2Fe-2S] cluster</name>
        <dbReference type="ChEBI" id="CHEBI:190135"/>
    </cofactor>
</comment>
<dbReference type="AlphaFoldDB" id="A0A3S0BVS0"/>
<dbReference type="GO" id="GO:0140647">
    <property type="term" value="P:P450-containing electron transport chain"/>
    <property type="evidence" value="ECO:0007669"/>
    <property type="project" value="InterPro"/>
</dbReference>
<evidence type="ECO:0000313" key="9">
    <source>
        <dbReference type="Proteomes" id="UP000267585"/>
    </source>
</evidence>
<dbReference type="Proteomes" id="UP000267585">
    <property type="component" value="Unassembled WGS sequence"/>
</dbReference>
<dbReference type="GO" id="GO:0046872">
    <property type="term" value="F:metal ion binding"/>
    <property type="evidence" value="ECO:0007669"/>
    <property type="project" value="UniProtKB-KW"/>
</dbReference>
<dbReference type="SUPFAM" id="SSF54292">
    <property type="entry name" value="2Fe-2S ferredoxin-like"/>
    <property type="match status" value="1"/>
</dbReference>
<dbReference type="RefSeq" id="WP_126162985.1">
    <property type="nucleotide sequence ID" value="NZ_RQPJ01000014.1"/>
</dbReference>
<dbReference type="OrthoDB" id="9799640at2"/>
<keyword evidence="3" id="KW-0479">Metal-binding</keyword>
<dbReference type="PANTHER" id="PTHR23426:SF65">
    <property type="entry name" value="FERREDOXIN-2, MITOCHONDRIAL"/>
    <property type="match status" value="1"/>
</dbReference>
<protein>
    <recommendedName>
        <fullName evidence="7">2Fe-2S ferredoxin-type domain-containing protein</fullName>
    </recommendedName>
</protein>
<dbReference type="GO" id="GO:0009055">
    <property type="term" value="F:electron transfer activity"/>
    <property type="evidence" value="ECO:0007669"/>
    <property type="project" value="TreeGrafter"/>
</dbReference>
<keyword evidence="4" id="KW-0408">Iron</keyword>
<keyword evidence="2" id="KW-0001">2Fe-2S</keyword>
<evidence type="ECO:0000256" key="1">
    <source>
        <dbReference type="ARBA" id="ARBA00010914"/>
    </source>
</evidence>
<dbReference type="GO" id="GO:0051537">
    <property type="term" value="F:2 iron, 2 sulfur cluster binding"/>
    <property type="evidence" value="ECO:0007669"/>
    <property type="project" value="UniProtKB-KW"/>
</dbReference>
<evidence type="ECO:0000259" key="7">
    <source>
        <dbReference type="Pfam" id="PF00111"/>
    </source>
</evidence>
<dbReference type="InterPro" id="IPR001041">
    <property type="entry name" value="2Fe-2S_ferredoxin-type"/>
</dbReference>
<evidence type="ECO:0000256" key="2">
    <source>
        <dbReference type="ARBA" id="ARBA00022714"/>
    </source>
</evidence>
<evidence type="ECO:0000256" key="5">
    <source>
        <dbReference type="ARBA" id="ARBA00023014"/>
    </source>
</evidence>
<dbReference type="Gene3D" id="3.10.20.30">
    <property type="match status" value="1"/>
</dbReference>
<sequence length="114" mass="13045">MKPNHYAISYIDEFGDIQDASFTHNEYHNLMELLFDKYLQEWGDCKGRAWCGTCHIQIIAGHTSSKISDDEKHTLSKLDSSNANSRLACQIPINAELHQMAFKVISENDYGSYK</sequence>
<accession>A0A3S0BVS0</accession>
<name>A0A3S0BVS0_9FLAO</name>
<comment type="similarity">
    <text evidence="1">Belongs to the adrenodoxin/putidaredoxin family.</text>
</comment>
<keyword evidence="9" id="KW-1185">Reference proteome</keyword>
<dbReference type="PANTHER" id="PTHR23426">
    <property type="entry name" value="FERREDOXIN/ADRENODOXIN"/>
    <property type="match status" value="1"/>
</dbReference>
<evidence type="ECO:0000256" key="6">
    <source>
        <dbReference type="ARBA" id="ARBA00034078"/>
    </source>
</evidence>